<gene>
    <name evidence="1" type="ORF">BLNAU_10190</name>
</gene>
<proteinExistence type="predicted"/>
<reference evidence="1 2" key="1">
    <citation type="journal article" date="2022" name="bioRxiv">
        <title>Genomics of Preaxostyla Flagellates Illuminates Evolutionary Transitions and the Path Towards Mitochondrial Loss.</title>
        <authorList>
            <person name="Novak L.V.F."/>
            <person name="Treitli S.C."/>
            <person name="Pyrih J."/>
            <person name="Halakuc P."/>
            <person name="Pipaliya S.V."/>
            <person name="Vacek V."/>
            <person name="Brzon O."/>
            <person name="Soukal P."/>
            <person name="Eme L."/>
            <person name="Dacks J.B."/>
            <person name="Karnkowska A."/>
            <person name="Elias M."/>
            <person name="Hampl V."/>
        </authorList>
    </citation>
    <scope>NUCLEOTIDE SEQUENCE [LARGE SCALE GENOMIC DNA]</scope>
    <source>
        <strain evidence="1">NAU3</strain>
        <tissue evidence="1">Gut</tissue>
    </source>
</reference>
<sequence>MLNSFAISAGKGKLRMKLPSTEQEAKRLRICLYLTERDRVVLEVDMDARPRTAVFIINGNAPLTFVSEKGEDNKRRAKPSTVLLSEPITTGVVSVTFVVLTLAESLEQEGFFNFGLLDSSMAVPQLGQVLGKDVKNSFGLSTSSGNLLLFNQILLEAECHFNVSKKARIVMEVNMDSTPRTVQFFVNGKALERYVSEIPESVRFGVCALFVSILTRSVLC</sequence>
<comment type="caution">
    <text evidence="1">The sequence shown here is derived from an EMBL/GenBank/DDBJ whole genome shotgun (WGS) entry which is preliminary data.</text>
</comment>
<accession>A0ABQ9XTQ0</accession>
<evidence type="ECO:0000313" key="2">
    <source>
        <dbReference type="Proteomes" id="UP001281761"/>
    </source>
</evidence>
<dbReference type="Proteomes" id="UP001281761">
    <property type="component" value="Unassembled WGS sequence"/>
</dbReference>
<dbReference type="EMBL" id="JARBJD010000073">
    <property type="protein sequence ID" value="KAK2954860.1"/>
    <property type="molecule type" value="Genomic_DNA"/>
</dbReference>
<name>A0ABQ9XTQ0_9EUKA</name>
<protein>
    <submittedName>
        <fullName evidence="1">Uncharacterized protein</fullName>
    </submittedName>
</protein>
<organism evidence="1 2">
    <name type="scientific">Blattamonas nauphoetae</name>
    <dbReference type="NCBI Taxonomy" id="2049346"/>
    <lineage>
        <taxon>Eukaryota</taxon>
        <taxon>Metamonada</taxon>
        <taxon>Preaxostyla</taxon>
        <taxon>Oxymonadida</taxon>
        <taxon>Blattamonas</taxon>
    </lineage>
</organism>
<keyword evidence="2" id="KW-1185">Reference proteome</keyword>
<evidence type="ECO:0000313" key="1">
    <source>
        <dbReference type="EMBL" id="KAK2954860.1"/>
    </source>
</evidence>